<organism evidence="5">
    <name type="scientific">Schizaphis graminum</name>
    <name type="common">Green bug aphid</name>
    <dbReference type="NCBI Taxonomy" id="13262"/>
    <lineage>
        <taxon>Eukaryota</taxon>
        <taxon>Metazoa</taxon>
        <taxon>Ecdysozoa</taxon>
        <taxon>Arthropoda</taxon>
        <taxon>Hexapoda</taxon>
        <taxon>Insecta</taxon>
        <taxon>Pterygota</taxon>
        <taxon>Neoptera</taxon>
        <taxon>Paraneoptera</taxon>
        <taxon>Hemiptera</taxon>
        <taxon>Sternorrhyncha</taxon>
        <taxon>Aphidomorpha</taxon>
        <taxon>Aphidoidea</taxon>
        <taxon>Aphididae</taxon>
        <taxon>Aphidini</taxon>
        <taxon>Schizaphis</taxon>
    </lineage>
</organism>
<feature type="domain" description="5'-Nucleotidase C-terminal" evidence="4">
    <location>
        <begin position="7"/>
        <end position="115"/>
    </location>
</feature>
<dbReference type="InterPro" id="IPR006179">
    <property type="entry name" value="5_nucleotidase/apyrase"/>
</dbReference>
<dbReference type="PANTHER" id="PTHR11575">
    <property type="entry name" value="5'-NUCLEOTIDASE-RELATED"/>
    <property type="match status" value="1"/>
</dbReference>
<dbReference type="GO" id="GO:0005886">
    <property type="term" value="C:plasma membrane"/>
    <property type="evidence" value="ECO:0007669"/>
    <property type="project" value="TreeGrafter"/>
</dbReference>
<comment type="catalytic activity">
    <reaction evidence="1">
        <text>a ribonucleoside 5'-phosphate + H2O = a ribonucleoside + phosphate</text>
        <dbReference type="Rhea" id="RHEA:12484"/>
        <dbReference type="ChEBI" id="CHEBI:15377"/>
        <dbReference type="ChEBI" id="CHEBI:18254"/>
        <dbReference type="ChEBI" id="CHEBI:43474"/>
        <dbReference type="ChEBI" id="CHEBI:58043"/>
        <dbReference type="EC" id="3.1.3.5"/>
    </reaction>
</comment>
<evidence type="ECO:0000259" key="4">
    <source>
        <dbReference type="Pfam" id="PF02872"/>
    </source>
</evidence>
<dbReference type="PRINTS" id="PR01607">
    <property type="entry name" value="APYRASEFAMLY"/>
</dbReference>
<gene>
    <name evidence="5" type="primary">5NUC_3</name>
    <name evidence="5" type="ORF">g.121182</name>
</gene>
<dbReference type="InterPro" id="IPR036907">
    <property type="entry name" value="5'-Nucleotdase_C_sf"/>
</dbReference>
<evidence type="ECO:0000256" key="3">
    <source>
        <dbReference type="ARBA" id="ARBA00012643"/>
    </source>
</evidence>
<protein>
    <recommendedName>
        <fullName evidence="3">5'-nucleotidase</fullName>
        <ecNumber evidence="3">3.1.3.5</ecNumber>
    </recommendedName>
</protein>
<sequence>MCVVCIEGNITFGDLLSTLPFQNDVGKITTKGSDIWTAFEHSVHRYSTTAENGEFLQVSGLKVVIDLGQPSGKRVQSIHARCGNCIVPIYEKLDLNGNYTIIISKYLADGGDGFSFNQVVKYESFARSDFSIMEEEIHVRSPIWPEVSGQRIVLLNVEELNKTQTTSGGRKRVLIPLSHLTLLLLMIAVTSCLTD</sequence>
<dbReference type="PANTHER" id="PTHR11575:SF24">
    <property type="entry name" value="5'-NUCLEOTIDASE"/>
    <property type="match status" value="1"/>
</dbReference>
<proteinExistence type="inferred from homology"/>
<dbReference type="AlphaFoldDB" id="A0A2S2NGN6"/>
<name>A0A2S2NGN6_SCHGA</name>
<dbReference type="InterPro" id="IPR008334">
    <property type="entry name" value="5'-Nucleotdase_C"/>
</dbReference>
<dbReference type="Gene3D" id="3.90.780.10">
    <property type="entry name" value="5'-Nucleotidase, C-terminal domain"/>
    <property type="match status" value="1"/>
</dbReference>
<evidence type="ECO:0000256" key="1">
    <source>
        <dbReference type="ARBA" id="ARBA00000815"/>
    </source>
</evidence>
<dbReference type="Pfam" id="PF02872">
    <property type="entry name" value="5_nucleotid_C"/>
    <property type="match status" value="1"/>
</dbReference>
<dbReference type="SUPFAM" id="SSF55816">
    <property type="entry name" value="5'-nucleotidase (syn. UDP-sugar hydrolase), C-terminal domain"/>
    <property type="match status" value="1"/>
</dbReference>
<dbReference type="GO" id="GO:0008253">
    <property type="term" value="F:5'-nucleotidase activity"/>
    <property type="evidence" value="ECO:0007669"/>
    <property type="project" value="UniProtKB-EC"/>
</dbReference>
<evidence type="ECO:0000313" key="5">
    <source>
        <dbReference type="EMBL" id="MBY16354.1"/>
    </source>
</evidence>
<evidence type="ECO:0000256" key="2">
    <source>
        <dbReference type="ARBA" id="ARBA00006654"/>
    </source>
</evidence>
<dbReference type="GO" id="GO:0006196">
    <property type="term" value="P:AMP catabolic process"/>
    <property type="evidence" value="ECO:0007669"/>
    <property type="project" value="TreeGrafter"/>
</dbReference>
<comment type="similarity">
    <text evidence="2">Belongs to the 5'-nucleotidase family.</text>
</comment>
<reference evidence="5" key="1">
    <citation type="submission" date="2018-04" db="EMBL/GenBank/DDBJ databases">
        <title>Transcriptome of Schizaphis graminum biotype I.</title>
        <authorList>
            <person name="Scully E.D."/>
            <person name="Geib S.M."/>
            <person name="Palmer N.A."/>
            <person name="Koch K."/>
            <person name="Bradshaw J."/>
            <person name="Heng-Moss T."/>
            <person name="Sarath G."/>
        </authorList>
    </citation>
    <scope>NUCLEOTIDE SEQUENCE</scope>
</reference>
<dbReference type="EMBL" id="GGMR01003735">
    <property type="protein sequence ID" value="MBY16354.1"/>
    <property type="molecule type" value="Transcribed_RNA"/>
</dbReference>
<accession>A0A2S2NGN6</accession>
<dbReference type="EC" id="3.1.3.5" evidence="3"/>